<dbReference type="EMBL" id="CAJNOH010000124">
    <property type="protein sequence ID" value="CAF0888992.1"/>
    <property type="molecule type" value="Genomic_DNA"/>
</dbReference>
<dbReference type="InterPro" id="IPR029044">
    <property type="entry name" value="Nucleotide-diphossugar_trans"/>
</dbReference>
<dbReference type="PROSITE" id="PS51354">
    <property type="entry name" value="GLUTAREDOXIN_2"/>
    <property type="match status" value="1"/>
</dbReference>
<evidence type="ECO:0000313" key="9">
    <source>
        <dbReference type="EMBL" id="CAF0888992.1"/>
    </source>
</evidence>
<dbReference type="InterPro" id="IPR056818">
    <property type="entry name" value="GlmU/GlgC-like_hexapep"/>
</dbReference>
<dbReference type="GO" id="GO:0008878">
    <property type="term" value="F:glucose-1-phosphate adenylyltransferase activity"/>
    <property type="evidence" value="ECO:0007669"/>
    <property type="project" value="InterPro"/>
</dbReference>
<evidence type="ECO:0000256" key="4">
    <source>
        <dbReference type="ARBA" id="ARBA00023056"/>
    </source>
</evidence>
<dbReference type="Pfam" id="PF00462">
    <property type="entry name" value="Glutaredoxin"/>
    <property type="match status" value="1"/>
</dbReference>
<dbReference type="AlphaFoldDB" id="A0A813YS83"/>
<dbReference type="InterPro" id="IPR011899">
    <property type="entry name" value="Glutaredoxin_euk/vir"/>
</dbReference>
<evidence type="ECO:0000256" key="2">
    <source>
        <dbReference type="ARBA" id="ARBA00022679"/>
    </source>
</evidence>
<evidence type="ECO:0000259" key="7">
    <source>
        <dbReference type="Pfam" id="PF00483"/>
    </source>
</evidence>
<comment type="caution">
    <text evidence="9">The sequence shown here is derived from an EMBL/GenBank/DDBJ whole genome shotgun (WGS) entry which is preliminary data.</text>
</comment>
<dbReference type="GO" id="GO:0005978">
    <property type="term" value="P:glycogen biosynthetic process"/>
    <property type="evidence" value="ECO:0007669"/>
    <property type="project" value="UniProtKB-KW"/>
</dbReference>
<dbReference type="SUPFAM" id="SSF51161">
    <property type="entry name" value="Trimeric LpxA-like enzymes"/>
    <property type="match status" value="1"/>
</dbReference>
<accession>A0A813YS83</accession>
<keyword evidence="2" id="KW-0808">Transferase</keyword>
<feature type="region of interest" description="Disordered" evidence="5">
    <location>
        <begin position="250"/>
        <end position="295"/>
    </location>
</feature>
<dbReference type="Gene3D" id="2.160.10.10">
    <property type="entry name" value="Hexapeptide repeat proteins"/>
    <property type="match status" value="1"/>
</dbReference>
<dbReference type="SUPFAM" id="SSF53448">
    <property type="entry name" value="Nucleotide-diphospho-sugar transferases"/>
    <property type="match status" value="1"/>
</dbReference>
<dbReference type="PANTHER" id="PTHR43523">
    <property type="entry name" value="GLUCOSE-1-PHOSPHATE ADENYLYLTRANSFERASE-RELATED"/>
    <property type="match status" value="1"/>
</dbReference>
<dbReference type="CDD" id="cd04651">
    <property type="entry name" value="LbH_G1P_AT_C"/>
    <property type="match status" value="1"/>
</dbReference>
<dbReference type="Proteomes" id="UP000663854">
    <property type="component" value="Unassembled WGS sequence"/>
</dbReference>
<comment type="similarity">
    <text evidence="1">Belongs to the bacterial/plant glucose-1-phosphate adenylyltransferase family.</text>
</comment>
<evidence type="ECO:0000256" key="3">
    <source>
        <dbReference type="ARBA" id="ARBA00022695"/>
    </source>
</evidence>
<dbReference type="Pfam" id="PF00483">
    <property type="entry name" value="NTP_transferase"/>
    <property type="match status" value="1"/>
</dbReference>
<feature type="region of interest" description="Disordered" evidence="5">
    <location>
        <begin position="572"/>
        <end position="591"/>
    </location>
</feature>
<dbReference type="InterPro" id="IPR036249">
    <property type="entry name" value="Thioredoxin-like_sf"/>
</dbReference>
<feature type="domain" description="Glucose-1-phosphate adenylyltransferase/Bifunctional protein GlmU-like C-terminal hexapeptide" evidence="8">
    <location>
        <begin position="488"/>
        <end position="563"/>
    </location>
</feature>
<dbReference type="InterPro" id="IPR011831">
    <property type="entry name" value="ADP-Glc_PPase"/>
</dbReference>
<dbReference type="Pfam" id="PF24894">
    <property type="entry name" value="Hexapep_GlmU"/>
    <property type="match status" value="1"/>
</dbReference>
<dbReference type="InterPro" id="IPR014025">
    <property type="entry name" value="Glutaredoxin_subgr"/>
</dbReference>
<dbReference type="PANTHER" id="PTHR43523:SF2">
    <property type="entry name" value="GLUCOSE-1-PHOSPHATE ADENYLYLTRANSFERASE"/>
    <property type="match status" value="1"/>
</dbReference>
<reference evidence="9" key="1">
    <citation type="submission" date="2021-02" db="EMBL/GenBank/DDBJ databases">
        <authorList>
            <person name="Nowell W R."/>
        </authorList>
    </citation>
    <scope>NUCLEOTIDE SEQUENCE</scope>
</reference>
<evidence type="ECO:0000313" key="10">
    <source>
        <dbReference type="Proteomes" id="UP000663854"/>
    </source>
</evidence>
<dbReference type="NCBIfam" id="TIGR02180">
    <property type="entry name" value="GRX_euk"/>
    <property type="match status" value="1"/>
</dbReference>
<dbReference type="CDD" id="cd03419">
    <property type="entry name" value="GRX_GRXh_1_2_like"/>
    <property type="match status" value="1"/>
</dbReference>
<organism evidence="9 10">
    <name type="scientific">Rotaria sordida</name>
    <dbReference type="NCBI Taxonomy" id="392033"/>
    <lineage>
        <taxon>Eukaryota</taxon>
        <taxon>Metazoa</taxon>
        <taxon>Spiralia</taxon>
        <taxon>Gnathifera</taxon>
        <taxon>Rotifera</taxon>
        <taxon>Eurotatoria</taxon>
        <taxon>Bdelloidea</taxon>
        <taxon>Philodinida</taxon>
        <taxon>Philodinidae</taxon>
        <taxon>Rotaria</taxon>
    </lineage>
</organism>
<gene>
    <name evidence="9" type="ORF">PYM288_LOCUS8931</name>
</gene>
<dbReference type="PRINTS" id="PR00160">
    <property type="entry name" value="GLUTAREDOXIN"/>
</dbReference>
<sequence length="591" mass="66319">MGSIWSSSDSSSLSSSSDLSVGDHIQQLIHKYPVMVFSKSYCPYSSKAKNILSKYNLDKNYHVLELDQLSSNADQYQTELGKLTGAKTVPRVFINGKCIGGGDDTMALEKRGDLERLLREAKAIKNMQSRLVEKVRSTLESVGVKTPRKLRQPKSDTSNKDRRHKILALVLAGGEGGRLDVLTEQRAKPAIPFGGTLRLIDFSMSNCRHSHLPDVWIVEQYEVFKLNEHLANGRPWDMDRTYGGLRVLPPFEVHDKNKNDDDKNDQSGSKDKNKEKDKKKNNNEKSQDNDDGHGGFATGNADAIYRQRRLLNDFSPDLLLVLSADHVYKLDFRDVIDFHKDHQADVTIVTTKVPEGDSASRFGVVQVNEEGRVTNFEYKPKHPKSDLVTTEIIVYDYPKLMDTLEQLADKGELKDYGEELLPNLVKEGNVWEFRLNSYWRDVGIPESYWKASMDLILKKSELHLDDPEWPILTRSTQRLPAHLLDSARFENSLISPGCVIGGTIIRSILGPGCIVDAGAIIRDSILFDEVHVEEGALIERAIIDENVFIGKGATIGVGEKKDLTMIGRRVQISPGSDIPAGEKIHPEKEED</sequence>
<keyword evidence="3" id="KW-0548">Nucleotidyltransferase</keyword>
<keyword evidence="4" id="KW-0320">Glycogen biosynthesis</keyword>
<dbReference type="Gene3D" id="3.40.30.10">
    <property type="entry name" value="Glutaredoxin"/>
    <property type="match status" value="1"/>
</dbReference>
<feature type="compositionally biased region" description="Basic and acidic residues" evidence="5">
    <location>
        <begin position="252"/>
        <end position="293"/>
    </location>
</feature>
<dbReference type="InterPro" id="IPR002109">
    <property type="entry name" value="Glutaredoxin"/>
</dbReference>
<feature type="region of interest" description="Disordered" evidence="5">
    <location>
        <begin position="143"/>
        <end position="162"/>
    </location>
</feature>
<protein>
    <recommendedName>
        <fullName evidence="11">Glucose-1-phosphate adenylyltransferase</fullName>
    </recommendedName>
</protein>
<name>A0A813YS83_9BILA</name>
<feature type="domain" description="Glutaredoxin" evidence="6">
    <location>
        <begin position="34"/>
        <end position="99"/>
    </location>
</feature>
<feature type="compositionally biased region" description="Basic and acidic residues" evidence="5">
    <location>
        <begin position="580"/>
        <end position="591"/>
    </location>
</feature>
<evidence type="ECO:0000256" key="1">
    <source>
        <dbReference type="ARBA" id="ARBA00010443"/>
    </source>
</evidence>
<dbReference type="InterPro" id="IPR011004">
    <property type="entry name" value="Trimer_LpxA-like_sf"/>
</dbReference>
<proteinExistence type="inferred from homology"/>
<dbReference type="InterPro" id="IPR005835">
    <property type="entry name" value="NTP_transferase_dom"/>
</dbReference>
<dbReference type="SUPFAM" id="SSF52833">
    <property type="entry name" value="Thioredoxin-like"/>
    <property type="match status" value="1"/>
</dbReference>
<evidence type="ECO:0000259" key="8">
    <source>
        <dbReference type="Pfam" id="PF24894"/>
    </source>
</evidence>
<evidence type="ECO:0000259" key="6">
    <source>
        <dbReference type="Pfam" id="PF00462"/>
    </source>
</evidence>
<feature type="domain" description="Nucleotidyl transferase" evidence="7">
    <location>
        <begin position="168"/>
        <end position="455"/>
    </location>
</feature>
<evidence type="ECO:0000256" key="5">
    <source>
        <dbReference type="SAM" id="MobiDB-lite"/>
    </source>
</evidence>
<dbReference type="CDD" id="cd02508">
    <property type="entry name" value="ADP_Glucose_PP"/>
    <property type="match status" value="1"/>
</dbReference>
<evidence type="ECO:0008006" key="11">
    <source>
        <dbReference type="Google" id="ProtNLM"/>
    </source>
</evidence>
<dbReference type="FunFam" id="3.40.30.10:FF:000093">
    <property type="entry name" value="Glutaredoxin 2"/>
    <property type="match status" value="1"/>
</dbReference>
<dbReference type="Gene3D" id="3.90.550.10">
    <property type="entry name" value="Spore Coat Polysaccharide Biosynthesis Protein SpsA, Chain A"/>
    <property type="match status" value="1"/>
</dbReference>